<proteinExistence type="predicted"/>
<keyword evidence="4" id="KW-0067">ATP-binding</keyword>
<dbReference type="CDD" id="cd14014">
    <property type="entry name" value="STKc_PknB_like"/>
    <property type="match status" value="1"/>
</dbReference>
<accession>A0A2S9YY56</accession>
<dbReference type="AlphaFoldDB" id="A0A2S9YY56"/>
<dbReference type="OrthoDB" id="5477268at2"/>
<evidence type="ECO:0000256" key="1">
    <source>
        <dbReference type="ARBA" id="ARBA00022679"/>
    </source>
</evidence>
<dbReference type="GO" id="GO:0005524">
    <property type="term" value="F:ATP binding"/>
    <property type="evidence" value="ECO:0007669"/>
    <property type="project" value="UniProtKB-KW"/>
</dbReference>
<organism evidence="6 7">
    <name type="scientific">Enhygromyxa salina</name>
    <dbReference type="NCBI Taxonomy" id="215803"/>
    <lineage>
        <taxon>Bacteria</taxon>
        <taxon>Pseudomonadati</taxon>
        <taxon>Myxococcota</taxon>
        <taxon>Polyangia</taxon>
        <taxon>Nannocystales</taxon>
        <taxon>Nannocystaceae</taxon>
        <taxon>Enhygromyxa</taxon>
    </lineage>
</organism>
<dbReference type="Gene3D" id="1.10.510.10">
    <property type="entry name" value="Transferase(Phosphotransferase) domain 1"/>
    <property type="match status" value="1"/>
</dbReference>
<dbReference type="GO" id="GO:0004674">
    <property type="term" value="F:protein serine/threonine kinase activity"/>
    <property type="evidence" value="ECO:0007669"/>
    <property type="project" value="UniProtKB-EC"/>
</dbReference>
<dbReference type="PANTHER" id="PTHR43289">
    <property type="entry name" value="MITOGEN-ACTIVATED PROTEIN KINASE KINASE KINASE 20-RELATED"/>
    <property type="match status" value="1"/>
</dbReference>
<sequence length="325" mass="35307">MRRLLDAFGLGRTEKDSAARVVAHRYRVMGSLGECGVGERLVAEDQVNEEQVLLLLLEPSFAGPRIKERLAQLDVPYGDLRILRPHDSGIDELGRPYTVTRWVDGELLSAAIERERMPWSEICELVEDLADMLAASHRRRLVHGSLEPGRILVGKGGPWLLDFGLARALGRPTNDPAYMAPELHNGCAPSPLADLYSLAMIMYELVAGAPAFTGTLDQIKAGHRSRPVPEIGRRGTAPAEIDALLGIALAKKPDERFSDTLEFVETIRGIQASSSGVWSLSSLAPDSSSSLAPTTDLGAMLRTFSVVELKAARALIDRLIEARGG</sequence>
<dbReference type="EMBL" id="PVNL01000004">
    <property type="protein sequence ID" value="PRQ10023.1"/>
    <property type="molecule type" value="Genomic_DNA"/>
</dbReference>
<keyword evidence="2" id="KW-0547">Nucleotide-binding</keyword>
<evidence type="ECO:0000313" key="6">
    <source>
        <dbReference type="EMBL" id="PRQ10023.1"/>
    </source>
</evidence>
<dbReference type="SUPFAM" id="SSF56112">
    <property type="entry name" value="Protein kinase-like (PK-like)"/>
    <property type="match status" value="1"/>
</dbReference>
<evidence type="ECO:0000256" key="4">
    <source>
        <dbReference type="ARBA" id="ARBA00022840"/>
    </source>
</evidence>
<evidence type="ECO:0000313" key="7">
    <source>
        <dbReference type="Proteomes" id="UP000238823"/>
    </source>
</evidence>
<gene>
    <name evidence="6" type="primary">pknK_1</name>
    <name evidence="6" type="ORF">ENSA7_02290</name>
</gene>
<dbReference type="InterPro" id="IPR011009">
    <property type="entry name" value="Kinase-like_dom_sf"/>
</dbReference>
<dbReference type="EC" id="2.7.11.1" evidence="6"/>
<dbReference type="RefSeq" id="WP_106087330.1">
    <property type="nucleotide sequence ID" value="NZ_PVNL01000004.1"/>
</dbReference>
<name>A0A2S9YY56_9BACT</name>
<protein>
    <submittedName>
        <fullName evidence="6">Serine/threonine-protein kinase PknK</fullName>
        <ecNumber evidence="6">2.7.11.1</ecNumber>
    </submittedName>
</protein>
<keyword evidence="1 6" id="KW-0808">Transferase</keyword>
<evidence type="ECO:0000259" key="5">
    <source>
        <dbReference type="PROSITE" id="PS50011"/>
    </source>
</evidence>
<dbReference type="Proteomes" id="UP000238823">
    <property type="component" value="Unassembled WGS sequence"/>
</dbReference>
<reference evidence="6 7" key="1">
    <citation type="submission" date="2018-03" db="EMBL/GenBank/DDBJ databases">
        <title>Draft Genome Sequences of the Obligatory Marine Myxobacteria Enhygromyxa salina SWB007.</title>
        <authorList>
            <person name="Poehlein A."/>
            <person name="Moghaddam J.A."/>
            <person name="Harms H."/>
            <person name="Alanjari M."/>
            <person name="Koenig G.M."/>
            <person name="Daniel R."/>
            <person name="Schaeberle T.F."/>
        </authorList>
    </citation>
    <scope>NUCLEOTIDE SEQUENCE [LARGE SCALE GENOMIC DNA]</scope>
    <source>
        <strain evidence="6 7">SWB007</strain>
    </source>
</reference>
<evidence type="ECO:0000256" key="2">
    <source>
        <dbReference type="ARBA" id="ARBA00022741"/>
    </source>
</evidence>
<keyword evidence="3 6" id="KW-0418">Kinase</keyword>
<evidence type="ECO:0000256" key="3">
    <source>
        <dbReference type="ARBA" id="ARBA00022777"/>
    </source>
</evidence>
<feature type="domain" description="Protein kinase" evidence="5">
    <location>
        <begin position="26"/>
        <end position="268"/>
    </location>
</feature>
<dbReference type="Pfam" id="PF00069">
    <property type="entry name" value="Pkinase"/>
    <property type="match status" value="1"/>
</dbReference>
<dbReference type="SMART" id="SM00220">
    <property type="entry name" value="S_TKc"/>
    <property type="match status" value="1"/>
</dbReference>
<dbReference type="InterPro" id="IPR000719">
    <property type="entry name" value="Prot_kinase_dom"/>
</dbReference>
<dbReference type="PROSITE" id="PS50011">
    <property type="entry name" value="PROTEIN_KINASE_DOM"/>
    <property type="match status" value="1"/>
</dbReference>
<dbReference type="PANTHER" id="PTHR43289:SF6">
    <property type="entry name" value="SERINE_THREONINE-PROTEIN KINASE NEKL-3"/>
    <property type="match status" value="1"/>
</dbReference>
<comment type="caution">
    <text evidence="6">The sequence shown here is derived from an EMBL/GenBank/DDBJ whole genome shotgun (WGS) entry which is preliminary data.</text>
</comment>